<keyword evidence="1" id="KW-0812">Transmembrane</keyword>
<dbReference type="EMBL" id="KQ249335">
    <property type="protein sequence ID" value="KNC71184.1"/>
    <property type="molecule type" value="Genomic_DNA"/>
</dbReference>
<keyword evidence="1" id="KW-1133">Transmembrane helix</keyword>
<evidence type="ECO:0000256" key="1">
    <source>
        <dbReference type="SAM" id="Phobius"/>
    </source>
</evidence>
<keyword evidence="3" id="KW-1185">Reference proteome</keyword>
<sequence length="156" mass="17840">MLFQKADIGNNRILLQLGRLALATGSPMYVFWYTRYRSDLPLTNWLALTTISGLGGVLCLGLFLDPEDDVALGDELKLSAIGVFVKSYCRGAQTRTWSRRLRGTLEPGTVRRWILLQHVGALAQHYREWQKNIATTIPPRYYRLKELFVLPETRAE</sequence>
<feature type="non-terminal residue" evidence="2">
    <location>
        <position position="156"/>
    </location>
</feature>
<dbReference type="Proteomes" id="UP000054560">
    <property type="component" value="Unassembled WGS sequence"/>
</dbReference>
<evidence type="ECO:0000313" key="3">
    <source>
        <dbReference type="Proteomes" id="UP000054560"/>
    </source>
</evidence>
<dbReference type="GeneID" id="25916784"/>
<feature type="transmembrane region" description="Helical" evidence="1">
    <location>
        <begin position="45"/>
        <end position="64"/>
    </location>
</feature>
<name>A0A0L0F3K3_9EUKA</name>
<organism evidence="2 3">
    <name type="scientific">Sphaeroforma arctica JP610</name>
    <dbReference type="NCBI Taxonomy" id="667725"/>
    <lineage>
        <taxon>Eukaryota</taxon>
        <taxon>Ichthyosporea</taxon>
        <taxon>Ichthyophonida</taxon>
        <taxon>Sphaeroforma</taxon>
    </lineage>
</organism>
<dbReference type="RefSeq" id="XP_014145086.1">
    <property type="nucleotide sequence ID" value="XM_014289611.1"/>
</dbReference>
<proteinExistence type="predicted"/>
<protein>
    <submittedName>
        <fullName evidence="2">Uncharacterized protein</fullName>
    </submittedName>
</protein>
<keyword evidence="1" id="KW-0472">Membrane</keyword>
<reference evidence="2 3" key="1">
    <citation type="submission" date="2011-02" db="EMBL/GenBank/DDBJ databases">
        <title>The Genome Sequence of Sphaeroforma arctica JP610.</title>
        <authorList>
            <consortium name="The Broad Institute Genome Sequencing Platform"/>
            <person name="Russ C."/>
            <person name="Cuomo C."/>
            <person name="Young S.K."/>
            <person name="Zeng Q."/>
            <person name="Gargeya S."/>
            <person name="Alvarado L."/>
            <person name="Berlin A."/>
            <person name="Chapman S.B."/>
            <person name="Chen Z."/>
            <person name="Freedman E."/>
            <person name="Gellesch M."/>
            <person name="Goldberg J."/>
            <person name="Griggs A."/>
            <person name="Gujja S."/>
            <person name="Heilman E."/>
            <person name="Heiman D."/>
            <person name="Howarth C."/>
            <person name="Mehta T."/>
            <person name="Neiman D."/>
            <person name="Pearson M."/>
            <person name="Roberts A."/>
            <person name="Saif S."/>
            <person name="Shea T."/>
            <person name="Shenoy N."/>
            <person name="Sisk P."/>
            <person name="Stolte C."/>
            <person name="Sykes S."/>
            <person name="White J."/>
            <person name="Yandava C."/>
            <person name="Burger G."/>
            <person name="Gray M.W."/>
            <person name="Holland P.W.H."/>
            <person name="King N."/>
            <person name="Lang F.B.F."/>
            <person name="Roger A.J."/>
            <person name="Ruiz-Trillo I."/>
            <person name="Haas B."/>
            <person name="Nusbaum C."/>
            <person name="Birren B."/>
        </authorList>
    </citation>
    <scope>NUCLEOTIDE SEQUENCE [LARGE SCALE GENOMIC DNA]</scope>
    <source>
        <strain evidence="2 3">JP610</strain>
    </source>
</reference>
<accession>A0A0L0F3K3</accession>
<dbReference type="AlphaFoldDB" id="A0A0L0F3K3"/>
<evidence type="ECO:0000313" key="2">
    <source>
        <dbReference type="EMBL" id="KNC71184.1"/>
    </source>
</evidence>
<feature type="transmembrane region" description="Helical" evidence="1">
    <location>
        <begin position="12"/>
        <end position="33"/>
    </location>
</feature>
<gene>
    <name evidence="2" type="ORF">SARC_16280</name>
</gene>